<keyword evidence="3" id="KW-1185">Reference proteome</keyword>
<dbReference type="PANTHER" id="PTHR21437:SF3">
    <property type="entry name" value="ANKYRIN REPEAT AND FIBRONECTIN TYPE-III DOMAIN-CONTAINING PROTEIN 1"/>
    <property type="match status" value="1"/>
</dbReference>
<evidence type="ECO:0000256" key="1">
    <source>
        <dbReference type="SAM" id="MobiDB-lite"/>
    </source>
</evidence>
<dbReference type="GO" id="GO:0061172">
    <property type="term" value="P:regulation of establishment of bipolar cell polarity"/>
    <property type="evidence" value="ECO:0007669"/>
    <property type="project" value="TreeGrafter"/>
</dbReference>
<feature type="compositionally biased region" description="Polar residues" evidence="1">
    <location>
        <begin position="254"/>
        <end position="265"/>
    </location>
</feature>
<dbReference type="Ensembl" id="ENSOKIT00005023889.1">
    <property type="protein sequence ID" value="ENSOKIP00005022492.1"/>
    <property type="gene ID" value="ENSOKIG00005009880.1"/>
</dbReference>
<accession>A0A8C7DPY8</accession>
<dbReference type="AlphaFoldDB" id="A0A8C7DPY8"/>
<protein>
    <submittedName>
        <fullName evidence="2">Uncharacterized protein</fullName>
    </submittedName>
</protein>
<feature type="compositionally biased region" description="Polar residues" evidence="1">
    <location>
        <begin position="412"/>
        <end position="425"/>
    </location>
</feature>
<dbReference type="GO" id="GO:0005819">
    <property type="term" value="C:spindle"/>
    <property type="evidence" value="ECO:0007669"/>
    <property type="project" value="TreeGrafter"/>
</dbReference>
<reference evidence="2" key="2">
    <citation type="submission" date="2025-09" db="UniProtKB">
        <authorList>
            <consortium name="Ensembl"/>
        </authorList>
    </citation>
    <scope>IDENTIFICATION</scope>
</reference>
<feature type="region of interest" description="Disordered" evidence="1">
    <location>
        <begin position="390"/>
        <end position="425"/>
    </location>
</feature>
<organism evidence="2 3">
    <name type="scientific">Oncorhynchus kisutch</name>
    <name type="common">Coho salmon</name>
    <name type="synonym">Salmo kisutch</name>
    <dbReference type="NCBI Taxonomy" id="8019"/>
    <lineage>
        <taxon>Eukaryota</taxon>
        <taxon>Metazoa</taxon>
        <taxon>Chordata</taxon>
        <taxon>Craniata</taxon>
        <taxon>Vertebrata</taxon>
        <taxon>Euteleostomi</taxon>
        <taxon>Actinopterygii</taxon>
        <taxon>Neopterygii</taxon>
        <taxon>Teleostei</taxon>
        <taxon>Protacanthopterygii</taxon>
        <taxon>Salmoniformes</taxon>
        <taxon>Salmonidae</taxon>
        <taxon>Salmoninae</taxon>
        <taxon>Oncorhynchus</taxon>
    </lineage>
</organism>
<dbReference type="PANTHER" id="PTHR21437">
    <property type="entry name" value="WIDE AWAKE"/>
    <property type="match status" value="1"/>
</dbReference>
<sequence>IPMSLFLSPAHFSAYKEKCMSLYCRMSSVLDLDALITQQSLREAITDTEVATAKQRHQHILDYTQQLDEMWQELRWITDALQYARYKHPSGGVPITSLVNASKPESDQGAQKSDSASSTMDYLPTPSPSPELRPRKAASDSQLGSDEDGCSEVFLPTDSDYDSSEALSPRELDLLYSSQQDLSQQAVHALGGSAPDVLICHPKDLPLSPAFPLSPGPLLSPAFPLSSAPPFSPALILPKTTLSCTKILEGLSLSKTTQDQHSSTPLRPLANPPTKRKLLSRSHGAAGPQHWLKSYSDSHTGSLSEGVYTRQKDPDLPLDLPSPQGETYVSHASCVLEGSGVGQREPRPHVRRIFVEPCKETSLENRGWGEEERGMEGRRERGAGVMVVVTEEGSGEEASEGATAQDVDSDDQTNTQVSEILSSTL</sequence>
<feature type="region of interest" description="Disordered" evidence="1">
    <location>
        <begin position="254"/>
        <end position="325"/>
    </location>
</feature>
<evidence type="ECO:0000313" key="3">
    <source>
        <dbReference type="Proteomes" id="UP000694557"/>
    </source>
</evidence>
<evidence type="ECO:0000313" key="2">
    <source>
        <dbReference type="Ensembl" id="ENSOKIP00005022492.1"/>
    </source>
</evidence>
<dbReference type="GO" id="GO:0000132">
    <property type="term" value="P:establishment of mitotic spindle orientation"/>
    <property type="evidence" value="ECO:0007669"/>
    <property type="project" value="TreeGrafter"/>
</dbReference>
<proteinExistence type="predicted"/>
<dbReference type="Proteomes" id="UP000694557">
    <property type="component" value="Unassembled WGS sequence"/>
</dbReference>
<dbReference type="InterPro" id="IPR039269">
    <property type="entry name" value="ANKFN1"/>
</dbReference>
<reference evidence="2" key="1">
    <citation type="submission" date="2025-08" db="UniProtKB">
        <authorList>
            <consortium name="Ensembl"/>
        </authorList>
    </citation>
    <scope>IDENTIFICATION</scope>
</reference>
<dbReference type="GeneTree" id="ENSGT00940000163071"/>
<feature type="region of interest" description="Disordered" evidence="1">
    <location>
        <begin position="97"/>
        <end position="165"/>
    </location>
</feature>
<name>A0A8C7DPY8_ONCKI</name>
<feature type="compositionally biased region" description="Polar residues" evidence="1">
    <location>
        <begin position="108"/>
        <end position="120"/>
    </location>
</feature>